<comment type="caution">
    <text evidence="2">The sequence shown here is derived from an EMBL/GenBank/DDBJ whole genome shotgun (WGS) entry which is preliminary data.</text>
</comment>
<organism evidence="2 3">
    <name type="scientific">Trichonephila clavata</name>
    <name type="common">Joro spider</name>
    <name type="synonym">Nephila clavata</name>
    <dbReference type="NCBI Taxonomy" id="2740835"/>
    <lineage>
        <taxon>Eukaryota</taxon>
        <taxon>Metazoa</taxon>
        <taxon>Ecdysozoa</taxon>
        <taxon>Arthropoda</taxon>
        <taxon>Chelicerata</taxon>
        <taxon>Arachnida</taxon>
        <taxon>Araneae</taxon>
        <taxon>Araneomorphae</taxon>
        <taxon>Entelegynae</taxon>
        <taxon>Araneoidea</taxon>
        <taxon>Nephilidae</taxon>
        <taxon>Trichonephila</taxon>
    </lineage>
</organism>
<sequence>MELQVSLPTYETSTNELPVDPTACVKLVIIRADIRKYTLIPLVKGYKNMTLSLRQSNSQDDNDPTFVAMTKKLTTCENILEKSVSEFGSLPYCNIPDCPVHETPTSSPLKTQLTKREDNDGDTFPPLKNY</sequence>
<protein>
    <submittedName>
        <fullName evidence="2">Uncharacterized protein</fullName>
    </submittedName>
</protein>
<dbReference type="EMBL" id="BMAO01024233">
    <property type="protein sequence ID" value="GFQ93967.1"/>
    <property type="molecule type" value="Genomic_DNA"/>
</dbReference>
<name>A0A8X6G125_TRICU</name>
<evidence type="ECO:0000313" key="2">
    <source>
        <dbReference type="EMBL" id="GFQ93967.1"/>
    </source>
</evidence>
<evidence type="ECO:0000256" key="1">
    <source>
        <dbReference type="SAM" id="MobiDB-lite"/>
    </source>
</evidence>
<dbReference type="Proteomes" id="UP000887116">
    <property type="component" value="Unassembled WGS sequence"/>
</dbReference>
<gene>
    <name evidence="2" type="ORF">TNCT_96161</name>
</gene>
<feature type="region of interest" description="Disordered" evidence="1">
    <location>
        <begin position="101"/>
        <end position="130"/>
    </location>
</feature>
<accession>A0A8X6G125</accession>
<evidence type="ECO:0000313" key="3">
    <source>
        <dbReference type="Proteomes" id="UP000887116"/>
    </source>
</evidence>
<proteinExistence type="predicted"/>
<dbReference type="AlphaFoldDB" id="A0A8X6G125"/>
<reference evidence="2" key="1">
    <citation type="submission" date="2020-07" db="EMBL/GenBank/DDBJ databases">
        <title>Multicomponent nature underlies the extraordinary mechanical properties of spider dragline silk.</title>
        <authorList>
            <person name="Kono N."/>
            <person name="Nakamura H."/>
            <person name="Mori M."/>
            <person name="Yoshida Y."/>
            <person name="Ohtoshi R."/>
            <person name="Malay A.D."/>
            <person name="Moran D.A.P."/>
            <person name="Tomita M."/>
            <person name="Numata K."/>
            <person name="Arakawa K."/>
        </authorList>
    </citation>
    <scope>NUCLEOTIDE SEQUENCE</scope>
</reference>
<keyword evidence="3" id="KW-1185">Reference proteome</keyword>
<feature type="compositionally biased region" description="Polar residues" evidence="1">
    <location>
        <begin position="103"/>
        <end position="112"/>
    </location>
</feature>